<keyword evidence="3" id="KW-1185">Reference proteome</keyword>
<gene>
    <name evidence="1" type="ORF">T265_11090</name>
    <name evidence="2" type="ORF">T265_11091</name>
</gene>
<protein>
    <submittedName>
        <fullName evidence="2">Uncharacterized protein</fullName>
    </submittedName>
</protein>
<dbReference type="KEGG" id="ovi:T265_11090"/>
<dbReference type="Proteomes" id="UP000054324">
    <property type="component" value="Unassembled WGS sequence"/>
</dbReference>
<dbReference type="RefSeq" id="XP_009175918.1">
    <property type="nucleotide sequence ID" value="XM_009177654.1"/>
</dbReference>
<dbReference type="CTD" id="20325258"/>
<dbReference type="GeneID" id="20325258"/>
<dbReference type="EMBL" id="KL597066">
    <property type="protein sequence ID" value="KER20340.1"/>
    <property type="molecule type" value="Genomic_DNA"/>
</dbReference>
<evidence type="ECO:0000313" key="1">
    <source>
        <dbReference type="EMBL" id="KER20340.1"/>
    </source>
</evidence>
<dbReference type="KEGG" id="ovi:T265_11091"/>
<dbReference type="CTD" id="20325259"/>
<name>A0A074YZX4_OPIVI</name>
<proteinExistence type="predicted"/>
<evidence type="ECO:0000313" key="2">
    <source>
        <dbReference type="EMBL" id="KER20341.1"/>
    </source>
</evidence>
<dbReference type="GeneID" id="20325259"/>
<accession>A0A074YZX4</accession>
<dbReference type="RefSeq" id="XP_009175917.1">
    <property type="nucleotide sequence ID" value="XM_009177653.1"/>
</dbReference>
<dbReference type="EMBL" id="KL597066">
    <property type="protein sequence ID" value="KER20341.1"/>
    <property type="molecule type" value="Genomic_DNA"/>
</dbReference>
<sequence length="80" mass="9123">MCMSVIAVRPVNQHAPTELGAWIRFPLARATDQLDGKHLAGEIISLELEEKHYGSPAWDLRKKADEITEEFAALYTLRRF</sequence>
<reference evidence="2 3" key="1">
    <citation type="submission" date="2013-11" db="EMBL/GenBank/DDBJ databases">
        <title>Opisthorchis viverrini - life in the bile duct.</title>
        <authorList>
            <person name="Young N.D."/>
            <person name="Nagarajan N."/>
            <person name="Lin S.J."/>
            <person name="Korhonen P.K."/>
            <person name="Jex A.R."/>
            <person name="Hall R.S."/>
            <person name="Safavi-Hemami H."/>
            <person name="Kaewkong W."/>
            <person name="Bertrand D."/>
            <person name="Gao S."/>
            <person name="Seet Q."/>
            <person name="Wongkham S."/>
            <person name="Teh B.T."/>
            <person name="Wongkham C."/>
            <person name="Intapan P.M."/>
            <person name="Maleewong W."/>
            <person name="Yang X."/>
            <person name="Hu M."/>
            <person name="Wang Z."/>
            <person name="Hofmann A."/>
            <person name="Sternberg P.W."/>
            <person name="Tan P."/>
            <person name="Wang J."/>
            <person name="Gasser R.B."/>
        </authorList>
    </citation>
    <scope>NUCLEOTIDE SEQUENCE [LARGE SCALE GENOMIC DNA]</scope>
</reference>
<dbReference type="AlphaFoldDB" id="A0A074YZX4"/>
<organism evidence="2 3">
    <name type="scientific">Opisthorchis viverrini</name>
    <name type="common">Southeast Asian liver fluke</name>
    <dbReference type="NCBI Taxonomy" id="6198"/>
    <lineage>
        <taxon>Eukaryota</taxon>
        <taxon>Metazoa</taxon>
        <taxon>Spiralia</taxon>
        <taxon>Lophotrochozoa</taxon>
        <taxon>Platyhelminthes</taxon>
        <taxon>Trematoda</taxon>
        <taxon>Digenea</taxon>
        <taxon>Opisthorchiida</taxon>
        <taxon>Opisthorchiata</taxon>
        <taxon>Opisthorchiidae</taxon>
        <taxon>Opisthorchis</taxon>
    </lineage>
</organism>
<evidence type="ECO:0000313" key="3">
    <source>
        <dbReference type="Proteomes" id="UP000054324"/>
    </source>
</evidence>